<dbReference type="InterPro" id="IPR017981">
    <property type="entry name" value="GPCR_2-like_7TM"/>
</dbReference>
<accession>A0AAN9Y1Y9</accession>
<evidence type="ECO:0000313" key="7">
    <source>
        <dbReference type="EMBL" id="KAK7580150.1"/>
    </source>
</evidence>
<evidence type="ECO:0000256" key="4">
    <source>
        <dbReference type="ARBA" id="ARBA00023136"/>
    </source>
</evidence>
<gene>
    <name evidence="7" type="ORF">V9T40_000779</name>
</gene>
<evidence type="ECO:0000259" key="6">
    <source>
        <dbReference type="PROSITE" id="PS50261"/>
    </source>
</evidence>
<dbReference type="Gene3D" id="1.20.1070.10">
    <property type="entry name" value="Rhodopsin 7-helix transmembrane proteins"/>
    <property type="match status" value="1"/>
</dbReference>
<feature type="transmembrane region" description="Helical" evidence="5">
    <location>
        <begin position="221"/>
        <end position="241"/>
    </location>
</feature>
<dbReference type="PROSITE" id="PS50261">
    <property type="entry name" value="G_PROTEIN_RECEP_F2_4"/>
    <property type="match status" value="1"/>
</dbReference>
<keyword evidence="8" id="KW-1185">Reference proteome</keyword>
<feature type="transmembrane region" description="Helical" evidence="5">
    <location>
        <begin position="80"/>
        <end position="100"/>
    </location>
</feature>
<feature type="transmembrane region" description="Helical" evidence="5">
    <location>
        <begin position="262"/>
        <end position="284"/>
    </location>
</feature>
<dbReference type="InterPro" id="IPR000832">
    <property type="entry name" value="GPCR_2_secretin-like"/>
</dbReference>
<evidence type="ECO:0000256" key="1">
    <source>
        <dbReference type="ARBA" id="ARBA00004141"/>
    </source>
</evidence>
<sequence>MIEALCNLRRVEGTIDDAIFPDPIVRNEKVLNPRTEEYTIPLTESTIIDSDLHDRDVIDSVMYIYFGGASRGLHGAGSQIIIVGAVIALVAQFLTLASSIRRIKTHQGEEPTIILLNVEIALTLTNLIFILGVQSPGNHTLCRITAVSLYYLHLVTLFWFLLSSLHCVQSVIRIEKPFKLYIFCICGWILPLIIALLSYLFNERSFETSSYCWVSPLRGILFSYILPVIFLCSVCIVTTVYGLRRVTDAAEELDDTYSHRKLLRISAVSLPLFSIIWFTGMISLENSSSLLFSMIYLISNTVLNWLLFGCWLPTEASQWKDMDEDYYDDDEDFDDEPVLVKRRFDDQPLLSELYEYGAQGQLYNLRIEPISIISAP</sequence>
<evidence type="ECO:0000256" key="5">
    <source>
        <dbReference type="SAM" id="Phobius"/>
    </source>
</evidence>
<feature type="transmembrane region" description="Helical" evidence="5">
    <location>
        <begin position="150"/>
        <end position="168"/>
    </location>
</feature>
<comment type="subcellular location">
    <subcellularLocation>
        <location evidence="1">Membrane</location>
        <topology evidence="1">Multi-pass membrane protein</topology>
    </subcellularLocation>
</comment>
<feature type="transmembrane region" description="Helical" evidence="5">
    <location>
        <begin position="290"/>
        <end position="312"/>
    </location>
</feature>
<dbReference type="PANTHER" id="PTHR12011:SF347">
    <property type="entry name" value="FI21270P1-RELATED"/>
    <property type="match status" value="1"/>
</dbReference>
<reference evidence="7 8" key="1">
    <citation type="submission" date="2024-03" db="EMBL/GenBank/DDBJ databases">
        <title>Adaptation during the transition from Ophiocordyceps entomopathogen to insect associate is accompanied by gene loss and intensified selection.</title>
        <authorList>
            <person name="Ward C.M."/>
            <person name="Onetto C.A."/>
            <person name="Borneman A.R."/>
        </authorList>
    </citation>
    <scope>NUCLEOTIDE SEQUENCE [LARGE SCALE GENOMIC DNA]</scope>
    <source>
        <strain evidence="7">AWRI1</strain>
        <tissue evidence="7">Single Adult Female</tissue>
    </source>
</reference>
<keyword evidence="2 5" id="KW-0812">Transmembrane</keyword>
<evidence type="ECO:0000313" key="8">
    <source>
        <dbReference type="Proteomes" id="UP001367676"/>
    </source>
</evidence>
<dbReference type="AlphaFoldDB" id="A0AAN9Y1Y9"/>
<dbReference type="GO" id="GO:0005886">
    <property type="term" value="C:plasma membrane"/>
    <property type="evidence" value="ECO:0007669"/>
    <property type="project" value="TreeGrafter"/>
</dbReference>
<proteinExistence type="predicted"/>
<dbReference type="EMBL" id="JBBCAQ010000034">
    <property type="protein sequence ID" value="KAK7580150.1"/>
    <property type="molecule type" value="Genomic_DNA"/>
</dbReference>
<name>A0AAN9Y1Y9_9HEMI</name>
<organism evidence="7 8">
    <name type="scientific">Parthenolecanium corni</name>
    <dbReference type="NCBI Taxonomy" id="536013"/>
    <lineage>
        <taxon>Eukaryota</taxon>
        <taxon>Metazoa</taxon>
        <taxon>Ecdysozoa</taxon>
        <taxon>Arthropoda</taxon>
        <taxon>Hexapoda</taxon>
        <taxon>Insecta</taxon>
        <taxon>Pterygota</taxon>
        <taxon>Neoptera</taxon>
        <taxon>Paraneoptera</taxon>
        <taxon>Hemiptera</taxon>
        <taxon>Sternorrhyncha</taxon>
        <taxon>Coccoidea</taxon>
        <taxon>Coccidae</taxon>
        <taxon>Parthenolecanium</taxon>
    </lineage>
</organism>
<dbReference type="PANTHER" id="PTHR12011">
    <property type="entry name" value="ADHESION G-PROTEIN COUPLED RECEPTOR"/>
    <property type="match status" value="1"/>
</dbReference>
<feature type="transmembrane region" description="Helical" evidence="5">
    <location>
        <begin position="180"/>
        <end position="201"/>
    </location>
</feature>
<dbReference type="Pfam" id="PF00002">
    <property type="entry name" value="7tm_2"/>
    <property type="match status" value="1"/>
</dbReference>
<dbReference type="GO" id="GO:0004930">
    <property type="term" value="F:G protein-coupled receptor activity"/>
    <property type="evidence" value="ECO:0007669"/>
    <property type="project" value="InterPro"/>
</dbReference>
<evidence type="ECO:0000256" key="2">
    <source>
        <dbReference type="ARBA" id="ARBA00022692"/>
    </source>
</evidence>
<comment type="caution">
    <text evidence="7">The sequence shown here is derived from an EMBL/GenBank/DDBJ whole genome shotgun (WGS) entry which is preliminary data.</text>
</comment>
<keyword evidence="3 5" id="KW-1133">Transmembrane helix</keyword>
<feature type="domain" description="G-protein coupled receptors family 2 profile 2" evidence="6">
    <location>
        <begin position="77"/>
        <end position="304"/>
    </location>
</feature>
<keyword evidence="4 5" id="KW-0472">Membrane</keyword>
<protein>
    <recommendedName>
        <fullName evidence="6">G-protein coupled receptors family 2 profile 2 domain-containing protein</fullName>
    </recommendedName>
</protein>
<dbReference type="Proteomes" id="UP001367676">
    <property type="component" value="Unassembled WGS sequence"/>
</dbReference>
<dbReference type="GO" id="GO:0007166">
    <property type="term" value="P:cell surface receptor signaling pathway"/>
    <property type="evidence" value="ECO:0007669"/>
    <property type="project" value="InterPro"/>
</dbReference>
<evidence type="ECO:0000256" key="3">
    <source>
        <dbReference type="ARBA" id="ARBA00022989"/>
    </source>
</evidence>
<feature type="transmembrane region" description="Helical" evidence="5">
    <location>
        <begin position="112"/>
        <end position="130"/>
    </location>
</feature>